<dbReference type="OrthoDB" id="6739848at2759"/>
<proteinExistence type="predicted"/>
<organism evidence="1 2">
    <name type="scientific">Ignelater luminosus</name>
    <name type="common">Cucubano</name>
    <name type="synonym">Pyrophorus luminosus</name>
    <dbReference type="NCBI Taxonomy" id="2038154"/>
    <lineage>
        <taxon>Eukaryota</taxon>
        <taxon>Metazoa</taxon>
        <taxon>Ecdysozoa</taxon>
        <taxon>Arthropoda</taxon>
        <taxon>Hexapoda</taxon>
        <taxon>Insecta</taxon>
        <taxon>Pterygota</taxon>
        <taxon>Neoptera</taxon>
        <taxon>Endopterygota</taxon>
        <taxon>Coleoptera</taxon>
        <taxon>Polyphaga</taxon>
        <taxon>Elateriformia</taxon>
        <taxon>Elateroidea</taxon>
        <taxon>Elateridae</taxon>
        <taxon>Agrypninae</taxon>
        <taxon>Pyrophorini</taxon>
        <taxon>Ignelater</taxon>
    </lineage>
</organism>
<reference evidence="1" key="1">
    <citation type="submission" date="2019-08" db="EMBL/GenBank/DDBJ databases">
        <title>The genome of the North American firefly Photinus pyralis.</title>
        <authorList>
            <consortium name="Photinus pyralis genome working group"/>
            <person name="Fallon T.R."/>
            <person name="Sander Lower S.E."/>
            <person name="Weng J.-K."/>
        </authorList>
    </citation>
    <scope>NUCLEOTIDE SEQUENCE</scope>
    <source>
        <strain evidence="1">TRF0915ILg1</strain>
        <tissue evidence="1">Whole body</tissue>
    </source>
</reference>
<name>A0A8K0D2N5_IGNLU</name>
<comment type="caution">
    <text evidence="1">The sequence shown here is derived from an EMBL/GenBank/DDBJ whole genome shotgun (WGS) entry which is preliminary data.</text>
</comment>
<evidence type="ECO:0000313" key="2">
    <source>
        <dbReference type="Proteomes" id="UP000801492"/>
    </source>
</evidence>
<gene>
    <name evidence="1" type="ORF">ILUMI_08061</name>
</gene>
<dbReference type="EMBL" id="VTPC01003693">
    <property type="protein sequence ID" value="KAF2898119.1"/>
    <property type="molecule type" value="Genomic_DNA"/>
</dbReference>
<dbReference type="AlphaFoldDB" id="A0A8K0D2N5"/>
<protein>
    <submittedName>
        <fullName evidence="1">Uncharacterized protein</fullName>
    </submittedName>
</protein>
<keyword evidence="2" id="KW-1185">Reference proteome</keyword>
<dbReference type="Proteomes" id="UP000801492">
    <property type="component" value="Unassembled WGS sequence"/>
</dbReference>
<accession>A0A8K0D2N5</accession>
<evidence type="ECO:0000313" key="1">
    <source>
        <dbReference type="EMBL" id="KAF2898119.1"/>
    </source>
</evidence>
<sequence>MGYLNISEIFGVPKGKVERYVEKPIDYENLIKVALGKHPTLPRLVDELVKFLIEMDRRYHGLQRAVSHYVIGRLFEKAYNNAATMDVSVRGFETTDLIPINRNVYADADFAAEAPRCHISPSSKISTSSTPQPTVADSNLHILSQDI</sequence>